<dbReference type="Proteomes" id="UP001165292">
    <property type="component" value="Unassembled WGS sequence"/>
</dbReference>
<proteinExistence type="inferred from homology"/>
<evidence type="ECO:0000256" key="6">
    <source>
        <dbReference type="ARBA" id="ARBA00023077"/>
    </source>
</evidence>
<feature type="domain" description="TonB-dependent receptor plug" evidence="14">
    <location>
        <begin position="80"/>
        <end position="179"/>
    </location>
</feature>
<dbReference type="PANTHER" id="PTHR32552:SF74">
    <property type="entry name" value="HYDROXAMATE SIDEROPHORE RECEPTOR FHUE"/>
    <property type="match status" value="1"/>
</dbReference>
<accession>A0AA41WGY4</accession>
<keyword evidence="6 11" id="KW-0798">TonB box</keyword>
<dbReference type="NCBIfam" id="TIGR01783">
    <property type="entry name" value="TonB-siderophor"/>
    <property type="match status" value="1"/>
</dbReference>
<evidence type="ECO:0000313" key="16">
    <source>
        <dbReference type="Proteomes" id="UP001165292"/>
    </source>
</evidence>
<keyword evidence="7 10" id="KW-0472">Membrane</keyword>
<evidence type="ECO:0000313" key="15">
    <source>
        <dbReference type="EMBL" id="MCO7545286.1"/>
    </source>
</evidence>
<dbReference type="EMBL" id="JAMYBS010000010">
    <property type="protein sequence ID" value="MCO7545286.1"/>
    <property type="molecule type" value="Genomic_DNA"/>
</dbReference>
<evidence type="ECO:0000256" key="3">
    <source>
        <dbReference type="ARBA" id="ARBA00022448"/>
    </source>
</evidence>
<dbReference type="GO" id="GO:0015344">
    <property type="term" value="F:siderophore uptake transmembrane transporter activity"/>
    <property type="evidence" value="ECO:0007669"/>
    <property type="project" value="TreeGrafter"/>
</dbReference>
<evidence type="ECO:0000256" key="5">
    <source>
        <dbReference type="ARBA" id="ARBA00022692"/>
    </source>
</evidence>
<dbReference type="RefSeq" id="WP_253163030.1">
    <property type="nucleotide sequence ID" value="NZ_JAMYBS010000010.1"/>
</dbReference>
<comment type="similarity">
    <text evidence="2 10 11">Belongs to the TonB-dependent receptor family.</text>
</comment>
<keyword evidence="4 10" id="KW-1134">Transmembrane beta strand</keyword>
<dbReference type="Gene3D" id="2.40.170.20">
    <property type="entry name" value="TonB-dependent receptor, beta-barrel domain"/>
    <property type="match status" value="1"/>
</dbReference>
<evidence type="ECO:0000256" key="9">
    <source>
        <dbReference type="ARBA" id="ARBA00023237"/>
    </source>
</evidence>
<protein>
    <submittedName>
        <fullName evidence="15">TonB-dependent siderophore receptor</fullName>
    </submittedName>
</protein>
<evidence type="ECO:0000256" key="7">
    <source>
        <dbReference type="ARBA" id="ARBA00023136"/>
    </source>
</evidence>
<dbReference type="PROSITE" id="PS52016">
    <property type="entry name" value="TONB_DEPENDENT_REC_3"/>
    <property type="match status" value="1"/>
</dbReference>
<evidence type="ECO:0000259" key="13">
    <source>
        <dbReference type="Pfam" id="PF00593"/>
    </source>
</evidence>
<evidence type="ECO:0000256" key="1">
    <source>
        <dbReference type="ARBA" id="ARBA00004571"/>
    </source>
</evidence>
<evidence type="ECO:0000256" key="10">
    <source>
        <dbReference type="PROSITE-ProRule" id="PRU01360"/>
    </source>
</evidence>
<dbReference type="AlphaFoldDB" id="A0AA41WGY4"/>
<dbReference type="Pfam" id="PF07715">
    <property type="entry name" value="Plug"/>
    <property type="match status" value="1"/>
</dbReference>
<dbReference type="PANTHER" id="PTHR32552">
    <property type="entry name" value="FERRICHROME IRON RECEPTOR-RELATED"/>
    <property type="match status" value="1"/>
</dbReference>
<feature type="chain" id="PRO_5041403819" evidence="12">
    <location>
        <begin position="32"/>
        <end position="719"/>
    </location>
</feature>
<feature type="signal peptide" evidence="12">
    <location>
        <begin position="1"/>
        <end position="31"/>
    </location>
</feature>
<evidence type="ECO:0000256" key="12">
    <source>
        <dbReference type="SAM" id="SignalP"/>
    </source>
</evidence>
<dbReference type="GO" id="GO:0009279">
    <property type="term" value="C:cell outer membrane"/>
    <property type="evidence" value="ECO:0007669"/>
    <property type="project" value="UniProtKB-SubCell"/>
</dbReference>
<dbReference type="InterPro" id="IPR036942">
    <property type="entry name" value="Beta-barrel_TonB_sf"/>
</dbReference>
<organism evidence="15 16">
    <name type="scientific">Stutzerimonas nitrititolerans</name>
    <dbReference type="NCBI Taxonomy" id="2482751"/>
    <lineage>
        <taxon>Bacteria</taxon>
        <taxon>Pseudomonadati</taxon>
        <taxon>Pseudomonadota</taxon>
        <taxon>Gammaproteobacteria</taxon>
        <taxon>Pseudomonadales</taxon>
        <taxon>Pseudomonadaceae</taxon>
        <taxon>Stutzerimonas</taxon>
    </lineage>
</organism>
<keyword evidence="5 10" id="KW-0812">Transmembrane</keyword>
<dbReference type="InterPro" id="IPR000531">
    <property type="entry name" value="Beta-barrel_TonB"/>
</dbReference>
<keyword evidence="8 15" id="KW-0675">Receptor</keyword>
<keyword evidence="3 10" id="KW-0813">Transport</keyword>
<dbReference type="InterPro" id="IPR012910">
    <property type="entry name" value="Plug_dom"/>
</dbReference>
<dbReference type="Gene3D" id="2.170.130.10">
    <property type="entry name" value="TonB-dependent receptor, plug domain"/>
    <property type="match status" value="1"/>
</dbReference>
<dbReference type="Pfam" id="PF00593">
    <property type="entry name" value="TonB_dep_Rec_b-barrel"/>
    <property type="match status" value="1"/>
</dbReference>
<evidence type="ECO:0000256" key="8">
    <source>
        <dbReference type="ARBA" id="ARBA00023170"/>
    </source>
</evidence>
<evidence type="ECO:0000256" key="2">
    <source>
        <dbReference type="ARBA" id="ARBA00009810"/>
    </source>
</evidence>
<keyword evidence="12" id="KW-0732">Signal</keyword>
<dbReference type="GO" id="GO:0038023">
    <property type="term" value="F:signaling receptor activity"/>
    <property type="evidence" value="ECO:0007669"/>
    <property type="project" value="InterPro"/>
</dbReference>
<evidence type="ECO:0000256" key="11">
    <source>
        <dbReference type="RuleBase" id="RU003357"/>
    </source>
</evidence>
<comment type="caution">
    <text evidence="15">The sequence shown here is derived from an EMBL/GenBank/DDBJ whole genome shotgun (WGS) entry which is preliminary data.</text>
</comment>
<reference evidence="15" key="1">
    <citation type="submission" date="2022-06" db="EMBL/GenBank/DDBJ databases">
        <title>Detection of beta-lactamases in bacteria of animal origin.</title>
        <authorList>
            <person name="Mlynarcik P."/>
            <person name="Zdarska V."/>
            <person name="Chudobova H."/>
            <person name="Prochazkova P."/>
            <person name="Hricova K."/>
            <person name="Mezerova K."/>
            <person name="Bardon J."/>
            <person name="Dolejska M."/>
            <person name="Sukkar I."/>
            <person name="Kolar M."/>
        </authorList>
    </citation>
    <scope>NUCLEOTIDE SEQUENCE</scope>
    <source>
        <strain evidence="15">S 300-3</strain>
    </source>
</reference>
<name>A0AA41WGY4_9GAMM</name>
<evidence type="ECO:0000256" key="4">
    <source>
        <dbReference type="ARBA" id="ARBA00022452"/>
    </source>
</evidence>
<sequence>MDRTTRPFLSHRSRHWLLVGLLAPFPLSALAQSVAPQDEPVQLESITVEGNRLYDMPSSEESGGYTVEAATVGTKTPAALRDIPQSITVYTDDYIKDRQFVNLDDLAKYTAGLRTLTNDSGRSSIYARGYEYDEFNINGLPAPMASINGTVPMLAPFDRVEIMRGPSGLFNSTSEMGGIVNMVLKRPTRDFQGSVTGRYGSFDTSYLETDLSGALTSSGNVRGRTVLAQADTNGEVDYNTNTAQNFYGALEFDLTDSTMLSLALLHQKKDITPHNGYPTDASGNLLNLDRDTFLGADWNYFDGRTTDLIGELTHRFDNGGFGRVAVRSSQRDTEFYYAFTGGAPNAAGNASLTSTARDLDQDALALDASYSQPFETFGQVSEFVVGTDYKRYDTDYRAGGASTSLGSIDINNPASSSIPKPAVNYRQRVTSDEKEFGLYSKLTFRPVERLALIGGARVSWFDGDTSTTTLANGARTNGDVRENAKITPYGGLVFDLDQWHSLYASYSKVFKPQTNVDVAGDVIDPREGEQYEVGVKGSYFGGALNTRLSLFQLTDENRAARDQNNLTGTYYLSIGEARIRGGEIEVSGNPLPGWELIGGYTYMDTDIIKGDANAVFELMPQNQFSLWSNYELQGGPLAGLGLGTGITGMSHFQTATGIEAPGYAVVDAKLSYPLTPKLTATFDVNNVFDREYYSRVGSTTTFNFYGPSRTFLVGARYEF</sequence>
<dbReference type="GO" id="GO:0015891">
    <property type="term" value="P:siderophore transport"/>
    <property type="evidence" value="ECO:0007669"/>
    <property type="project" value="InterPro"/>
</dbReference>
<evidence type="ECO:0000259" key="14">
    <source>
        <dbReference type="Pfam" id="PF07715"/>
    </source>
</evidence>
<dbReference type="InterPro" id="IPR037066">
    <property type="entry name" value="Plug_dom_sf"/>
</dbReference>
<dbReference type="InterPro" id="IPR039426">
    <property type="entry name" value="TonB-dep_rcpt-like"/>
</dbReference>
<dbReference type="SUPFAM" id="SSF56935">
    <property type="entry name" value="Porins"/>
    <property type="match status" value="1"/>
</dbReference>
<keyword evidence="9 10" id="KW-0998">Cell outer membrane</keyword>
<feature type="domain" description="TonB-dependent receptor-like beta-barrel" evidence="13">
    <location>
        <begin position="285"/>
        <end position="687"/>
    </location>
</feature>
<comment type="subcellular location">
    <subcellularLocation>
        <location evidence="1 10">Cell outer membrane</location>
        <topology evidence="1 10">Multi-pass membrane protein</topology>
    </subcellularLocation>
</comment>
<gene>
    <name evidence="15" type="ORF">NJF43_11045</name>
</gene>
<dbReference type="InterPro" id="IPR010105">
    <property type="entry name" value="TonB_sidphr_rcpt"/>
</dbReference>
<dbReference type="CDD" id="cd01347">
    <property type="entry name" value="ligand_gated_channel"/>
    <property type="match status" value="1"/>
</dbReference>